<dbReference type="PANTHER" id="PTHR34366">
    <property type="entry name" value="OS07G0289901 PROTEIN-RELATED"/>
    <property type="match status" value="1"/>
</dbReference>
<keyword evidence="1" id="KW-0812">Transmembrane</keyword>
<dbReference type="EMBL" id="LRBV02000003">
    <property type="status" value="NOT_ANNOTATED_CDS"/>
    <property type="molecule type" value="Genomic_DNA"/>
</dbReference>
<evidence type="ECO:0000313" key="5">
    <source>
        <dbReference type="Proteomes" id="UP000594261"/>
    </source>
</evidence>
<gene>
    <name evidence="4" type="primary">LOC115978640</name>
</gene>
<dbReference type="InParanoid" id="A0A7N2L6Q7"/>
<keyword evidence="1" id="KW-1133">Transmembrane helix</keyword>
<dbReference type="Gramene" id="QL03p018315:mrna">
    <property type="protein sequence ID" value="QL03p018315:mrna"/>
    <property type="gene ID" value="QL03p018315"/>
</dbReference>
<evidence type="ECO:0000256" key="2">
    <source>
        <dbReference type="SAM" id="SignalP"/>
    </source>
</evidence>
<dbReference type="KEGG" id="qlo:115978640"/>
<feature type="signal peptide" evidence="2">
    <location>
        <begin position="1"/>
        <end position="29"/>
    </location>
</feature>
<reference evidence="4 5" key="1">
    <citation type="journal article" date="2016" name="G3 (Bethesda)">
        <title>First Draft Assembly and Annotation of the Genome of a California Endemic Oak Quercus lobata Nee (Fagaceae).</title>
        <authorList>
            <person name="Sork V.L."/>
            <person name="Fitz-Gibbon S.T."/>
            <person name="Puiu D."/>
            <person name="Crepeau M."/>
            <person name="Gugger P.F."/>
            <person name="Sherman R."/>
            <person name="Stevens K."/>
            <person name="Langley C.H."/>
            <person name="Pellegrini M."/>
            <person name="Salzberg S.L."/>
        </authorList>
    </citation>
    <scope>NUCLEOTIDE SEQUENCE [LARGE SCALE GENOMIC DNA]</scope>
    <source>
        <strain evidence="4 5">cv. SW786</strain>
    </source>
</reference>
<dbReference type="InterPro" id="IPR056633">
    <property type="entry name" value="DUF7731"/>
</dbReference>
<name>A0A7N2L6Q7_QUELO</name>
<keyword evidence="2" id="KW-0732">Signal</keyword>
<dbReference type="AlphaFoldDB" id="A0A7N2L6Q7"/>
<accession>A0A7N2L6Q7</accession>
<feature type="chain" id="PRO_5029720052" description="DUF7731 domain-containing protein" evidence="2">
    <location>
        <begin position="30"/>
        <end position="163"/>
    </location>
</feature>
<keyword evidence="1" id="KW-0472">Membrane</keyword>
<feature type="transmembrane region" description="Helical" evidence="1">
    <location>
        <begin position="145"/>
        <end position="162"/>
    </location>
</feature>
<protein>
    <recommendedName>
        <fullName evidence="3">DUF7731 domain-containing protein</fullName>
    </recommendedName>
</protein>
<dbReference type="OrthoDB" id="1843925at2759"/>
<evidence type="ECO:0000259" key="3">
    <source>
        <dbReference type="Pfam" id="PF24865"/>
    </source>
</evidence>
<dbReference type="GeneID" id="115978640"/>
<dbReference type="RefSeq" id="XP_030956333.1">
    <property type="nucleotide sequence ID" value="XM_031100473.1"/>
</dbReference>
<organism evidence="4 5">
    <name type="scientific">Quercus lobata</name>
    <name type="common">Valley oak</name>
    <dbReference type="NCBI Taxonomy" id="97700"/>
    <lineage>
        <taxon>Eukaryota</taxon>
        <taxon>Viridiplantae</taxon>
        <taxon>Streptophyta</taxon>
        <taxon>Embryophyta</taxon>
        <taxon>Tracheophyta</taxon>
        <taxon>Spermatophyta</taxon>
        <taxon>Magnoliopsida</taxon>
        <taxon>eudicotyledons</taxon>
        <taxon>Gunneridae</taxon>
        <taxon>Pentapetalae</taxon>
        <taxon>rosids</taxon>
        <taxon>fabids</taxon>
        <taxon>Fagales</taxon>
        <taxon>Fagaceae</taxon>
        <taxon>Quercus</taxon>
    </lineage>
</organism>
<proteinExistence type="predicted"/>
<dbReference type="FunCoup" id="A0A7N2L6Q7">
    <property type="interactions" value="111"/>
</dbReference>
<dbReference type="OMA" id="CINSVMS"/>
<sequence>MAFSFLPKQKFFILTLFFIAIFCCFSGYADDNPGQMTAQALFCFNNKLIYSGCDETYRLNPSGNINVPPEAADLFCNGPCLFETQQVLNCINNLLSNFLFYNKATIPDVRYALNAGCSNTNQRGNFNVGQYIDGFTSNAHRSTDWISHHTFVLIIWLLFFHFI</sequence>
<dbReference type="Proteomes" id="UP000594261">
    <property type="component" value="Chromosome 3"/>
</dbReference>
<keyword evidence="5" id="KW-1185">Reference proteome</keyword>
<dbReference type="EnsemblPlants" id="QL03p018315:mrna">
    <property type="protein sequence ID" value="QL03p018315:mrna"/>
    <property type="gene ID" value="QL03p018315"/>
</dbReference>
<reference evidence="4" key="2">
    <citation type="submission" date="2021-01" db="UniProtKB">
        <authorList>
            <consortium name="EnsemblPlants"/>
        </authorList>
    </citation>
    <scope>IDENTIFICATION</scope>
</reference>
<dbReference type="PANTHER" id="PTHR34366:SF8">
    <property type="entry name" value="TRANSMEMBRANE PROTEIN"/>
    <property type="match status" value="1"/>
</dbReference>
<evidence type="ECO:0000313" key="4">
    <source>
        <dbReference type="EnsemblPlants" id="QL03p018315:mrna"/>
    </source>
</evidence>
<evidence type="ECO:0000256" key="1">
    <source>
        <dbReference type="SAM" id="Phobius"/>
    </source>
</evidence>
<dbReference type="Pfam" id="PF24865">
    <property type="entry name" value="DUF7731"/>
    <property type="match status" value="1"/>
</dbReference>
<feature type="domain" description="DUF7731" evidence="3">
    <location>
        <begin position="34"/>
        <end position="132"/>
    </location>
</feature>